<dbReference type="Gene3D" id="3.40.50.1110">
    <property type="entry name" value="SGNH hydrolase"/>
    <property type="match status" value="1"/>
</dbReference>
<reference evidence="1 2" key="1">
    <citation type="submission" date="2019-12" db="EMBL/GenBank/DDBJ databases">
        <title>Novel species isolated from a subtropical stream in China.</title>
        <authorList>
            <person name="Lu H."/>
        </authorList>
    </citation>
    <scope>NUCLEOTIDE SEQUENCE [LARGE SCALE GENOMIC DNA]</scope>
    <source>
        <strain evidence="1 2">FT94W</strain>
    </source>
</reference>
<dbReference type="InterPro" id="IPR023214">
    <property type="entry name" value="HAD_sf"/>
</dbReference>
<accession>A0ABW9VCF0</accession>
<organism evidence="1 2">
    <name type="scientific">Duganella lactea</name>
    <dbReference type="NCBI Taxonomy" id="2692173"/>
    <lineage>
        <taxon>Bacteria</taxon>
        <taxon>Pseudomonadati</taxon>
        <taxon>Pseudomonadota</taxon>
        <taxon>Betaproteobacteria</taxon>
        <taxon>Burkholderiales</taxon>
        <taxon>Oxalobacteraceae</taxon>
        <taxon>Telluria group</taxon>
        <taxon>Duganella</taxon>
    </lineage>
</organism>
<name>A0ABW9VCF0_9BURK</name>
<dbReference type="InterPro" id="IPR036412">
    <property type="entry name" value="HAD-like_sf"/>
</dbReference>
<dbReference type="NCBIfam" id="TIGR01681">
    <property type="entry name" value="HAD-SF-IIIC"/>
    <property type="match status" value="1"/>
</dbReference>
<keyword evidence="2" id="KW-1185">Reference proteome</keyword>
<dbReference type="InterPro" id="IPR010033">
    <property type="entry name" value="HAD_SF_ppase_IIIC"/>
</dbReference>
<dbReference type="EMBL" id="WWCO01000016">
    <property type="protein sequence ID" value="MYM36646.1"/>
    <property type="molecule type" value="Genomic_DNA"/>
</dbReference>
<dbReference type="NCBIfam" id="TIGR01686">
    <property type="entry name" value="FkbH"/>
    <property type="match status" value="1"/>
</dbReference>
<evidence type="ECO:0000313" key="2">
    <source>
        <dbReference type="Proteomes" id="UP000449678"/>
    </source>
</evidence>
<dbReference type="RefSeq" id="WP_160991999.1">
    <property type="nucleotide sequence ID" value="NZ_WWCO01000016.1"/>
</dbReference>
<comment type="caution">
    <text evidence="1">The sequence shown here is derived from an EMBL/GenBank/DDBJ whole genome shotgun (WGS) entry which is preliminary data.</text>
</comment>
<evidence type="ECO:0000313" key="1">
    <source>
        <dbReference type="EMBL" id="MYM36646.1"/>
    </source>
</evidence>
<dbReference type="InterPro" id="IPR010037">
    <property type="entry name" value="FkbH_domain"/>
</dbReference>
<dbReference type="SUPFAM" id="SSF56784">
    <property type="entry name" value="HAD-like"/>
    <property type="match status" value="1"/>
</dbReference>
<dbReference type="Gene3D" id="3.40.50.1000">
    <property type="entry name" value="HAD superfamily/HAD-like"/>
    <property type="match status" value="1"/>
</dbReference>
<dbReference type="InterPro" id="IPR036514">
    <property type="entry name" value="SGNH_hydro_sf"/>
</dbReference>
<dbReference type="Proteomes" id="UP000449678">
    <property type="component" value="Unassembled WGS sequence"/>
</dbReference>
<gene>
    <name evidence="1" type="ORF">GTP38_20145</name>
</gene>
<protein>
    <submittedName>
        <fullName evidence="1">HAD-IIIC family phosphatase</fullName>
    </submittedName>
</protein>
<sequence>MHPADYLFPRDLRQTELPLTKILVIGSCLTEQYLADFRQLYPATHFDYTPFNNLLQLPPLSAEQAAGYQLQYIQIPLRTLVGDHLIRAYDFDLGGGYEALEQQACSMLQAVLDAVLKHHREHGLLTLVSNFIVPQSNLAPALADRGSRKDLGRLVRAVNQYLDDALSGLQNAYVADVDSMAASFGKRFFLDDVASFYAHTATLVADVEQLDNAPAWAAPHSGRIEAIADVRATYGLQTRLFSELVFRQMEAIYRTVQGVDTVKIVIFDLDNTLWRGQIAEHYEPGRPWPESHFWPVGIWEAIHHLRLRGIVVSLCSKNDEHIVRERWSRAVLPWLTFDDFLLPKINWLPKSENIKDTLAALSLTARGAVFVDDNPVERDEVRANIPGIRVIGADPFVTRRVLLWAPETQRSRLGAEVRQREQSYQTMAVREREKAGSDRASFLANLGVRMAFHTIRDSADPGFTRVHELVNKTNQFNTTGMRWSVADFHAFFAEGGEIHSFSVQDKFSDYGQVGAVLHAGGVLRQFVMSCRVLGMDVELAALAHVTGQLFAAGAEVVLAALVETELNTPCRDVYPRAGFSPTAQGGVYLLTPAMARAGAPHVAVSAA</sequence>
<proteinExistence type="predicted"/>